<keyword evidence="3" id="KW-0677">Repeat</keyword>
<feature type="domain" description="CDC20/Fizzy WD40" evidence="7">
    <location>
        <begin position="109"/>
        <end position="393"/>
    </location>
</feature>
<dbReference type="GO" id="GO:1905786">
    <property type="term" value="P:positive regulation of anaphase-promoting complex-dependent catabolic process"/>
    <property type="evidence" value="ECO:0007669"/>
    <property type="project" value="TreeGrafter"/>
</dbReference>
<evidence type="ECO:0000256" key="6">
    <source>
        <dbReference type="SAM" id="Phobius"/>
    </source>
</evidence>
<evidence type="ECO:0000256" key="4">
    <source>
        <dbReference type="PROSITE-ProRule" id="PRU00221"/>
    </source>
</evidence>
<feature type="transmembrane region" description="Helical" evidence="6">
    <location>
        <begin position="452"/>
        <end position="473"/>
    </location>
</feature>
<dbReference type="GO" id="GO:0010997">
    <property type="term" value="F:anaphase-promoting complex binding"/>
    <property type="evidence" value="ECO:0007669"/>
    <property type="project" value="InterPro"/>
</dbReference>
<dbReference type="VEuPathDB" id="FungiDB:SPRG_13457"/>
<dbReference type="OMA" id="HERCVLA"/>
<evidence type="ECO:0000256" key="2">
    <source>
        <dbReference type="ARBA" id="ARBA00022574"/>
    </source>
</evidence>
<dbReference type="PROSITE" id="PS50082">
    <property type="entry name" value="WD_REPEATS_2"/>
    <property type="match status" value="1"/>
</dbReference>
<proteinExistence type="inferred from homology"/>
<dbReference type="Proteomes" id="UP000030745">
    <property type="component" value="Unassembled WGS sequence"/>
</dbReference>
<dbReference type="STRING" id="695850.A0A067BPP6"/>
<evidence type="ECO:0000259" key="7">
    <source>
        <dbReference type="Pfam" id="PF24807"/>
    </source>
</evidence>
<dbReference type="GO" id="GO:0005680">
    <property type="term" value="C:anaphase-promoting complex"/>
    <property type="evidence" value="ECO:0007669"/>
    <property type="project" value="TreeGrafter"/>
</dbReference>
<dbReference type="KEGG" id="spar:SPRG_13457"/>
<dbReference type="GO" id="GO:0031145">
    <property type="term" value="P:anaphase-promoting complex-dependent catabolic process"/>
    <property type="evidence" value="ECO:0007669"/>
    <property type="project" value="TreeGrafter"/>
</dbReference>
<reference evidence="8 9" key="1">
    <citation type="journal article" date="2013" name="PLoS Genet.">
        <title>Distinctive expansion of potential virulence genes in the genome of the oomycete fish pathogen Saprolegnia parasitica.</title>
        <authorList>
            <person name="Jiang R.H."/>
            <person name="de Bruijn I."/>
            <person name="Haas B.J."/>
            <person name="Belmonte R."/>
            <person name="Lobach L."/>
            <person name="Christie J."/>
            <person name="van den Ackerveken G."/>
            <person name="Bottin A."/>
            <person name="Bulone V."/>
            <person name="Diaz-Moreno S.M."/>
            <person name="Dumas B."/>
            <person name="Fan L."/>
            <person name="Gaulin E."/>
            <person name="Govers F."/>
            <person name="Grenville-Briggs L.J."/>
            <person name="Horner N.R."/>
            <person name="Levin J.Z."/>
            <person name="Mammella M."/>
            <person name="Meijer H.J."/>
            <person name="Morris P."/>
            <person name="Nusbaum C."/>
            <person name="Oome S."/>
            <person name="Phillips A.J."/>
            <person name="van Rooyen D."/>
            <person name="Rzeszutek E."/>
            <person name="Saraiva M."/>
            <person name="Secombes C.J."/>
            <person name="Seidl M.F."/>
            <person name="Snel B."/>
            <person name="Stassen J.H."/>
            <person name="Sykes S."/>
            <person name="Tripathy S."/>
            <person name="van den Berg H."/>
            <person name="Vega-Arreguin J.C."/>
            <person name="Wawra S."/>
            <person name="Young S.K."/>
            <person name="Zeng Q."/>
            <person name="Dieguez-Uribeondo J."/>
            <person name="Russ C."/>
            <person name="Tyler B.M."/>
            <person name="van West P."/>
        </authorList>
    </citation>
    <scope>NUCLEOTIDE SEQUENCE [LARGE SCALE GENOMIC DNA]</scope>
    <source>
        <strain evidence="8 9">CBS 223.65</strain>
    </source>
</reference>
<dbReference type="SMART" id="SM00320">
    <property type="entry name" value="WD40"/>
    <property type="match status" value="4"/>
</dbReference>
<dbReference type="SUPFAM" id="SSF50978">
    <property type="entry name" value="WD40 repeat-like"/>
    <property type="match status" value="1"/>
</dbReference>
<evidence type="ECO:0000256" key="3">
    <source>
        <dbReference type="ARBA" id="ARBA00022737"/>
    </source>
</evidence>
<gene>
    <name evidence="8" type="ORF">SPRG_13457</name>
</gene>
<evidence type="ECO:0000313" key="9">
    <source>
        <dbReference type="Proteomes" id="UP000030745"/>
    </source>
</evidence>
<evidence type="ECO:0000256" key="5">
    <source>
        <dbReference type="SAM" id="MobiDB-lite"/>
    </source>
</evidence>
<organism evidence="8 9">
    <name type="scientific">Saprolegnia parasitica (strain CBS 223.65)</name>
    <dbReference type="NCBI Taxonomy" id="695850"/>
    <lineage>
        <taxon>Eukaryota</taxon>
        <taxon>Sar</taxon>
        <taxon>Stramenopiles</taxon>
        <taxon>Oomycota</taxon>
        <taxon>Saprolegniomycetes</taxon>
        <taxon>Saprolegniales</taxon>
        <taxon>Saprolegniaceae</taxon>
        <taxon>Saprolegnia</taxon>
    </lineage>
</organism>
<feature type="transmembrane region" description="Helical" evidence="6">
    <location>
        <begin position="557"/>
        <end position="580"/>
    </location>
</feature>
<dbReference type="Pfam" id="PF24807">
    <property type="entry name" value="WD40_CDC20-Fz"/>
    <property type="match status" value="1"/>
</dbReference>
<protein>
    <recommendedName>
        <fullName evidence="7">CDC20/Fizzy WD40 domain-containing protein</fullName>
    </recommendedName>
</protein>
<dbReference type="GO" id="GO:1990757">
    <property type="term" value="F:ubiquitin ligase activator activity"/>
    <property type="evidence" value="ECO:0007669"/>
    <property type="project" value="TreeGrafter"/>
</dbReference>
<feature type="transmembrane region" description="Helical" evidence="6">
    <location>
        <begin position="521"/>
        <end position="545"/>
    </location>
</feature>
<name>A0A067BPP6_SAPPC</name>
<keyword evidence="2 4" id="KW-0853">WD repeat</keyword>
<feature type="repeat" description="WD" evidence="4">
    <location>
        <begin position="233"/>
        <end position="274"/>
    </location>
</feature>
<keyword evidence="6" id="KW-0472">Membrane</keyword>
<dbReference type="GeneID" id="24135334"/>
<sequence length="630" mass="68324">MTGADGLDGGWDTFLDGLAMSELDALCCAPIQTKVETRWERRKRRELAATTERAYRYVALRAKPPMAIFTSEVPYPLPPSAGKAQATWTGYRRSVSTTSSTLLHLANETIVDDFYTHVLAAHEATLACATADAVHLVSASGQRARHAVQHPSSLAALGSIAWLSPTQLALGASNGALYRYDLPTNVCLDVVAQAHGDRIDVIASHGTGCYTGARDGAIAHWDFRLPHPRLHVRTDHSQGVCGLALSADGTRLASGGNDNLVCLFDTRQARVEHLLQGHSAAIKALAWSPHERCVLATGGGLADKSLKCWHAYTGALLCSAPTHGQVSALLWPVNQKHEIVTVGGFGADAVQLWSYPSGKRVTSVPAPSKGRLLDGALLSDHVVTLSADGTLQQYEIALDRKRRSPPSETGTPDTPDERQRRRRLRITMQLVTDYLVSSSMEQLLSLRASARLLFACLAVNMLLQAFFISYKLIDTVDASTWSSTALVSLVICYTAWIVISAIGGVCGLYSTHYHHTQSAHLCLGAWVLLVGFQLLEGAIAIFYLSPEAELGPETRRMLAFNTAALIAIEVLFIIFILGYIQLLEYCAPFDYNTILDHDNMHLMASTECASPKVLVPLQDMPTTYGTASHV</sequence>
<dbReference type="AlphaFoldDB" id="A0A067BPP6"/>
<dbReference type="InterPro" id="IPR036322">
    <property type="entry name" value="WD40_repeat_dom_sf"/>
</dbReference>
<keyword evidence="6" id="KW-0812">Transmembrane</keyword>
<evidence type="ECO:0000313" key="8">
    <source>
        <dbReference type="EMBL" id="KDO20203.1"/>
    </source>
</evidence>
<feature type="region of interest" description="Disordered" evidence="5">
    <location>
        <begin position="398"/>
        <end position="421"/>
    </location>
</feature>
<accession>A0A067BPP6</accession>
<dbReference type="InterPro" id="IPR033010">
    <property type="entry name" value="Cdc20/Fizzy"/>
</dbReference>
<evidence type="ECO:0000256" key="1">
    <source>
        <dbReference type="ARBA" id="ARBA00006445"/>
    </source>
</evidence>
<dbReference type="OrthoDB" id="61916at2759"/>
<dbReference type="InterPro" id="IPR056150">
    <property type="entry name" value="WD40_CDC20-Fz"/>
</dbReference>
<dbReference type="InterPro" id="IPR015943">
    <property type="entry name" value="WD40/YVTN_repeat-like_dom_sf"/>
</dbReference>
<comment type="similarity">
    <text evidence="1">Belongs to the WD repeat CDC20/Fizzy family.</text>
</comment>
<feature type="transmembrane region" description="Helical" evidence="6">
    <location>
        <begin position="485"/>
        <end position="509"/>
    </location>
</feature>
<keyword evidence="6" id="KW-1133">Transmembrane helix</keyword>
<dbReference type="PANTHER" id="PTHR19918">
    <property type="entry name" value="CELL DIVISION CYCLE 20 CDC20 FIZZY -RELATED"/>
    <property type="match status" value="1"/>
</dbReference>
<dbReference type="EMBL" id="KK583319">
    <property type="protein sequence ID" value="KDO20203.1"/>
    <property type="molecule type" value="Genomic_DNA"/>
</dbReference>
<dbReference type="InterPro" id="IPR001680">
    <property type="entry name" value="WD40_rpt"/>
</dbReference>
<dbReference type="Gene3D" id="2.130.10.10">
    <property type="entry name" value="YVTN repeat-like/Quinoprotein amine dehydrogenase"/>
    <property type="match status" value="1"/>
</dbReference>
<keyword evidence="9" id="KW-1185">Reference proteome</keyword>
<dbReference type="RefSeq" id="XP_012209090.1">
    <property type="nucleotide sequence ID" value="XM_012353700.1"/>
</dbReference>